<dbReference type="AlphaFoldDB" id="A0A645GLT6"/>
<protein>
    <recommendedName>
        <fullName evidence="3">Solute-binding protein</fullName>
    </recommendedName>
</protein>
<reference evidence="2" key="1">
    <citation type="submission" date="2019-08" db="EMBL/GenBank/DDBJ databases">
        <authorList>
            <person name="Kucharzyk K."/>
            <person name="Murdoch R.W."/>
            <person name="Higgins S."/>
            <person name="Loffler F."/>
        </authorList>
    </citation>
    <scope>NUCLEOTIDE SEQUENCE</scope>
</reference>
<keyword evidence="1" id="KW-0732">Signal</keyword>
<gene>
    <name evidence="2" type="ORF">SDC9_174257</name>
</gene>
<comment type="caution">
    <text evidence="2">The sequence shown here is derived from an EMBL/GenBank/DDBJ whole genome shotgun (WGS) entry which is preliminary data.</text>
</comment>
<dbReference type="EMBL" id="VSSQ01076498">
    <property type="protein sequence ID" value="MPN26832.1"/>
    <property type="molecule type" value="Genomic_DNA"/>
</dbReference>
<organism evidence="2">
    <name type="scientific">bioreactor metagenome</name>
    <dbReference type="NCBI Taxonomy" id="1076179"/>
    <lineage>
        <taxon>unclassified sequences</taxon>
        <taxon>metagenomes</taxon>
        <taxon>ecological metagenomes</taxon>
    </lineage>
</organism>
<sequence length="91" mass="10521">MNLDKFKGLSDEDKKIIEDAFDKQCRASITSIKAEDEKYMDLMKKEGINVVTFTQDEIDAISKDIRENVWPNTYDLFPKEMLDGVLADLNK</sequence>
<dbReference type="Pfam" id="PF03480">
    <property type="entry name" value="DctP"/>
    <property type="match status" value="1"/>
</dbReference>
<accession>A0A645GLT6</accession>
<proteinExistence type="predicted"/>
<dbReference type="Gene3D" id="3.40.190.170">
    <property type="entry name" value="Bacterial extracellular solute-binding protein, family 7"/>
    <property type="match status" value="1"/>
</dbReference>
<evidence type="ECO:0000313" key="2">
    <source>
        <dbReference type="EMBL" id="MPN26832.1"/>
    </source>
</evidence>
<evidence type="ECO:0000256" key="1">
    <source>
        <dbReference type="ARBA" id="ARBA00022729"/>
    </source>
</evidence>
<evidence type="ECO:0008006" key="3">
    <source>
        <dbReference type="Google" id="ProtNLM"/>
    </source>
</evidence>
<name>A0A645GLT6_9ZZZZ</name>
<dbReference type="InterPro" id="IPR038404">
    <property type="entry name" value="TRAP_DctP_sf"/>
</dbReference>
<dbReference type="InterPro" id="IPR018389">
    <property type="entry name" value="DctP_fam"/>
</dbReference>
<dbReference type="GO" id="GO:0055085">
    <property type="term" value="P:transmembrane transport"/>
    <property type="evidence" value="ECO:0007669"/>
    <property type="project" value="InterPro"/>
</dbReference>